<gene>
    <name evidence="10" type="ORF">CBW42_06455</name>
</gene>
<evidence type="ECO:0000256" key="7">
    <source>
        <dbReference type="ARBA" id="ARBA00023136"/>
    </source>
</evidence>
<feature type="transmembrane region" description="Helical" evidence="8">
    <location>
        <begin position="86"/>
        <end position="103"/>
    </location>
</feature>
<name>A0A252F4Z9_9FIRM</name>
<feature type="domain" description="ABC transmembrane type-1" evidence="9">
    <location>
        <begin position="17"/>
        <end position="205"/>
    </location>
</feature>
<dbReference type="GO" id="GO:0006865">
    <property type="term" value="P:amino acid transport"/>
    <property type="evidence" value="ECO:0007669"/>
    <property type="project" value="UniProtKB-KW"/>
</dbReference>
<keyword evidence="7 8" id="KW-0472">Membrane</keyword>
<dbReference type="SUPFAM" id="SSF161098">
    <property type="entry name" value="MetI-like"/>
    <property type="match status" value="1"/>
</dbReference>
<dbReference type="GO" id="GO:0043190">
    <property type="term" value="C:ATP-binding cassette (ABC) transporter complex"/>
    <property type="evidence" value="ECO:0007669"/>
    <property type="project" value="InterPro"/>
</dbReference>
<evidence type="ECO:0000256" key="3">
    <source>
        <dbReference type="ARBA" id="ARBA00022475"/>
    </source>
</evidence>
<dbReference type="Proteomes" id="UP000194903">
    <property type="component" value="Unassembled WGS sequence"/>
</dbReference>
<dbReference type="InterPro" id="IPR035906">
    <property type="entry name" value="MetI-like_sf"/>
</dbReference>
<feature type="transmembrane region" description="Helical" evidence="8">
    <location>
        <begin position="20"/>
        <end position="41"/>
    </location>
</feature>
<dbReference type="AlphaFoldDB" id="A0A252F4Z9"/>
<organism evidence="10 11">
    <name type="scientific">Butyricicoccus porcorum</name>
    <dbReference type="NCBI Taxonomy" id="1945634"/>
    <lineage>
        <taxon>Bacteria</taxon>
        <taxon>Bacillati</taxon>
        <taxon>Bacillota</taxon>
        <taxon>Clostridia</taxon>
        <taxon>Eubacteriales</taxon>
        <taxon>Butyricicoccaceae</taxon>
        <taxon>Butyricicoccus</taxon>
    </lineage>
</organism>
<keyword evidence="2 8" id="KW-0813">Transport</keyword>
<comment type="similarity">
    <text evidence="8">Belongs to the binding-protein-dependent transport system permease family.</text>
</comment>
<evidence type="ECO:0000256" key="2">
    <source>
        <dbReference type="ARBA" id="ARBA00022448"/>
    </source>
</evidence>
<proteinExistence type="inferred from homology"/>
<comment type="subcellular location">
    <subcellularLocation>
        <location evidence="1 8">Cell membrane</location>
        <topology evidence="1 8">Multi-pass membrane protein</topology>
    </subcellularLocation>
</comment>
<feature type="transmembrane region" description="Helical" evidence="8">
    <location>
        <begin position="62"/>
        <end position="80"/>
    </location>
</feature>
<evidence type="ECO:0000259" key="9">
    <source>
        <dbReference type="PROSITE" id="PS50928"/>
    </source>
</evidence>
<comment type="caution">
    <text evidence="10">The sequence shown here is derived from an EMBL/GenBank/DDBJ whole genome shotgun (WGS) entry which is preliminary data.</text>
</comment>
<evidence type="ECO:0000256" key="8">
    <source>
        <dbReference type="RuleBase" id="RU363032"/>
    </source>
</evidence>
<dbReference type="PANTHER" id="PTHR30614">
    <property type="entry name" value="MEMBRANE COMPONENT OF AMINO ACID ABC TRANSPORTER"/>
    <property type="match status" value="1"/>
</dbReference>
<evidence type="ECO:0000256" key="5">
    <source>
        <dbReference type="ARBA" id="ARBA00022970"/>
    </source>
</evidence>
<dbReference type="InterPro" id="IPR043429">
    <property type="entry name" value="ArtM/GltK/GlnP/TcyL/YhdX-like"/>
</dbReference>
<reference evidence="10 11" key="1">
    <citation type="submission" date="2017-05" db="EMBL/GenBank/DDBJ databases">
        <title>Butyricicoccus porcorum sp. nov. a butyrate-producing bacterium from the swine intestinal tract.</title>
        <authorList>
            <person name="Trachsel J."/>
            <person name="Humphrey S."/>
            <person name="Allen H.K."/>
        </authorList>
    </citation>
    <scope>NUCLEOTIDE SEQUENCE [LARGE SCALE GENOMIC DNA]</scope>
    <source>
        <strain evidence="10">BB10</strain>
    </source>
</reference>
<evidence type="ECO:0000313" key="10">
    <source>
        <dbReference type="EMBL" id="OUM20802.1"/>
    </source>
</evidence>
<dbReference type="Pfam" id="PF00528">
    <property type="entry name" value="BPD_transp_1"/>
    <property type="match status" value="1"/>
</dbReference>
<dbReference type="NCBIfam" id="TIGR01726">
    <property type="entry name" value="HEQRo_perm_3TM"/>
    <property type="match status" value="1"/>
</dbReference>
<keyword evidence="4 8" id="KW-0812">Transmembrane</keyword>
<dbReference type="InterPro" id="IPR000515">
    <property type="entry name" value="MetI-like"/>
</dbReference>
<protein>
    <submittedName>
        <fullName evidence="10">Polar amino acid ABC transporter permease</fullName>
    </submittedName>
</protein>
<dbReference type="CDD" id="cd06261">
    <property type="entry name" value="TM_PBP2"/>
    <property type="match status" value="1"/>
</dbReference>
<evidence type="ECO:0000256" key="6">
    <source>
        <dbReference type="ARBA" id="ARBA00022989"/>
    </source>
</evidence>
<keyword evidence="11" id="KW-1185">Reference proteome</keyword>
<dbReference type="GO" id="GO:0022857">
    <property type="term" value="F:transmembrane transporter activity"/>
    <property type="evidence" value="ECO:0007669"/>
    <property type="project" value="InterPro"/>
</dbReference>
<evidence type="ECO:0000313" key="11">
    <source>
        <dbReference type="Proteomes" id="UP000194903"/>
    </source>
</evidence>
<keyword evidence="3" id="KW-1003">Cell membrane</keyword>
<dbReference type="Gene3D" id="1.10.3720.10">
    <property type="entry name" value="MetI-like"/>
    <property type="match status" value="1"/>
</dbReference>
<accession>A0A252F4Z9</accession>
<evidence type="ECO:0000256" key="1">
    <source>
        <dbReference type="ARBA" id="ARBA00004651"/>
    </source>
</evidence>
<sequence length="216" mass="24155">MNATAFLSMIPNMLIGCWEVIQIFLLTVLFAVPLGFLVALGRTSRFKILGGIIRIYQLIVRGTPLMLQLMFCMYAPSFLFGLTPHRFAACIIAFVVNYAAYFGEIFRSGIQSIPQGQYEAGKVLGYTKTQVFFHIVLPQVIKRVIPPTGSEFMVLVKDTALAQIIAQPQLFDIAIKTAAKNVSITPYIAAGIFYLIMSAVVEFAFKKLESKLDYYR</sequence>
<feature type="transmembrane region" description="Helical" evidence="8">
    <location>
        <begin position="184"/>
        <end position="205"/>
    </location>
</feature>
<evidence type="ECO:0000256" key="4">
    <source>
        <dbReference type="ARBA" id="ARBA00022692"/>
    </source>
</evidence>
<dbReference type="PANTHER" id="PTHR30614:SF0">
    <property type="entry name" value="L-CYSTINE TRANSPORT SYSTEM PERMEASE PROTEIN TCYL"/>
    <property type="match status" value="1"/>
</dbReference>
<dbReference type="PROSITE" id="PS50928">
    <property type="entry name" value="ABC_TM1"/>
    <property type="match status" value="1"/>
</dbReference>
<keyword evidence="5" id="KW-0029">Amino-acid transport</keyword>
<keyword evidence="6 8" id="KW-1133">Transmembrane helix</keyword>
<dbReference type="InterPro" id="IPR010065">
    <property type="entry name" value="AA_ABC_transptr_permease_3TM"/>
</dbReference>
<dbReference type="EMBL" id="NHOC01000005">
    <property type="protein sequence ID" value="OUM20802.1"/>
    <property type="molecule type" value="Genomic_DNA"/>
</dbReference>